<dbReference type="GO" id="GO:0016757">
    <property type="term" value="F:glycosyltransferase activity"/>
    <property type="evidence" value="ECO:0007669"/>
    <property type="project" value="UniProtKB-KW"/>
</dbReference>
<organism evidence="12 13">
    <name type="scientific">Roseibium aggregatum</name>
    <dbReference type="NCBI Taxonomy" id="187304"/>
    <lineage>
        <taxon>Bacteria</taxon>
        <taxon>Pseudomonadati</taxon>
        <taxon>Pseudomonadota</taxon>
        <taxon>Alphaproteobacteria</taxon>
        <taxon>Hyphomicrobiales</taxon>
        <taxon>Stappiaceae</taxon>
        <taxon>Roseibium</taxon>
    </lineage>
</organism>
<evidence type="ECO:0000256" key="6">
    <source>
        <dbReference type="ARBA" id="ARBA00022960"/>
    </source>
</evidence>
<feature type="signal peptide" evidence="10">
    <location>
        <begin position="1"/>
        <end position="25"/>
    </location>
</feature>
<evidence type="ECO:0000256" key="5">
    <source>
        <dbReference type="ARBA" id="ARBA00022801"/>
    </source>
</evidence>
<evidence type="ECO:0000313" key="12">
    <source>
        <dbReference type="EMBL" id="MBN9670235.1"/>
    </source>
</evidence>
<dbReference type="PROSITE" id="PS52029">
    <property type="entry name" value="LD_TPASE"/>
    <property type="match status" value="1"/>
</dbReference>
<keyword evidence="10" id="KW-0732">Signal</keyword>
<dbReference type="InterPro" id="IPR038063">
    <property type="entry name" value="Transpep_catalytic_dom"/>
</dbReference>
<protein>
    <submittedName>
        <fullName evidence="12">L,D-transpeptidase</fullName>
    </submittedName>
</protein>
<evidence type="ECO:0000256" key="2">
    <source>
        <dbReference type="ARBA" id="ARBA00005992"/>
    </source>
</evidence>
<accession>A0A939EBQ5</accession>
<feature type="chain" id="PRO_5037919696" evidence="10">
    <location>
        <begin position="26"/>
        <end position="203"/>
    </location>
</feature>
<dbReference type="CDD" id="cd16913">
    <property type="entry name" value="YkuD_like"/>
    <property type="match status" value="1"/>
</dbReference>
<keyword evidence="3" id="KW-0328">Glycosyltransferase</keyword>
<feature type="active site" description="Proton donor/acceptor" evidence="9">
    <location>
        <position position="150"/>
    </location>
</feature>
<evidence type="ECO:0000256" key="1">
    <source>
        <dbReference type="ARBA" id="ARBA00004752"/>
    </source>
</evidence>
<gene>
    <name evidence="12" type="ORF">JF539_07780</name>
</gene>
<dbReference type="GO" id="GO:0071972">
    <property type="term" value="F:peptidoglycan L,D-transpeptidase activity"/>
    <property type="evidence" value="ECO:0007669"/>
    <property type="project" value="TreeGrafter"/>
</dbReference>
<dbReference type="GO" id="GO:0071555">
    <property type="term" value="P:cell wall organization"/>
    <property type="evidence" value="ECO:0007669"/>
    <property type="project" value="UniProtKB-UniRule"/>
</dbReference>
<comment type="similarity">
    <text evidence="2">Belongs to the YkuD family.</text>
</comment>
<feature type="domain" description="L,D-TPase catalytic" evidence="11">
    <location>
        <begin position="51"/>
        <end position="190"/>
    </location>
</feature>
<dbReference type="RefSeq" id="WP_207139735.1">
    <property type="nucleotide sequence ID" value="NZ_JAEKJZ010000001.1"/>
</dbReference>
<evidence type="ECO:0000256" key="3">
    <source>
        <dbReference type="ARBA" id="ARBA00022676"/>
    </source>
</evidence>
<evidence type="ECO:0000259" key="11">
    <source>
        <dbReference type="PROSITE" id="PS52029"/>
    </source>
</evidence>
<keyword evidence="4" id="KW-0808">Transferase</keyword>
<dbReference type="GO" id="GO:0018104">
    <property type="term" value="P:peptidoglycan-protein cross-linking"/>
    <property type="evidence" value="ECO:0007669"/>
    <property type="project" value="TreeGrafter"/>
</dbReference>
<dbReference type="Gene3D" id="2.40.440.10">
    <property type="entry name" value="L,D-transpeptidase catalytic domain-like"/>
    <property type="match status" value="1"/>
</dbReference>
<evidence type="ECO:0000256" key="4">
    <source>
        <dbReference type="ARBA" id="ARBA00022679"/>
    </source>
</evidence>
<dbReference type="GO" id="GO:0005576">
    <property type="term" value="C:extracellular region"/>
    <property type="evidence" value="ECO:0007669"/>
    <property type="project" value="TreeGrafter"/>
</dbReference>
<evidence type="ECO:0000313" key="13">
    <source>
        <dbReference type="Proteomes" id="UP000664096"/>
    </source>
</evidence>
<dbReference type="PANTHER" id="PTHR30582:SF24">
    <property type="entry name" value="L,D-TRANSPEPTIDASE ERFK_SRFK-RELATED"/>
    <property type="match status" value="1"/>
</dbReference>
<comment type="pathway">
    <text evidence="1 9">Cell wall biogenesis; peptidoglycan biosynthesis.</text>
</comment>
<feature type="active site" description="Nucleophile" evidence="9">
    <location>
        <position position="166"/>
    </location>
</feature>
<comment type="caution">
    <text evidence="12">The sequence shown here is derived from an EMBL/GenBank/DDBJ whole genome shotgun (WGS) entry which is preliminary data.</text>
</comment>
<dbReference type="InterPro" id="IPR005490">
    <property type="entry name" value="LD_TPept_cat_dom"/>
</dbReference>
<dbReference type="EMBL" id="JAEKJZ010000001">
    <property type="protein sequence ID" value="MBN9670235.1"/>
    <property type="molecule type" value="Genomic_DNA"/>
</dbReference>
<keyword evidence="6 9" id="KW-0133">Cell shape</keyword>
<name>A0A939EBQ5_9HYPH</name>
<keyword evidence="5" id="KW-0378">Hydrolase</keyword>
<dbReference type="SUPFAM" id="SSF141523">
    <property type="entry name" value="L,D-transpeptidase catalytic domain-like"/>
    <property type="match status" value="1"/>
</dbReference>
<dbReference type="AlphaFoldDB" id="A0A939EBQ5"/>
<keyword evidence="8 9" id="KW-0961">Cell wall biogenesis/degradation</keyword>
<evidence type="ECO:0000256" key="8">
    <source>
        <dbReference type="ARBA" id="ARBA00023316"/>
    </source>
</evidence>
<dbReference type="Pfam" id="PF03734">
    <property type="entry name" value="YkuD"/>
    <property type="match status" value="1"/>
</dbReference>
<dbReference type="InterPro" id="IPR050979">
    <property type="entry name" value="LD-transpeptidase"/>
</dbReference>
<sequence>MVHRRKLIIGGLACAGLPTLGGALAQEQGQDTSSVWAPHIIELAEPFPPAGEVHVMPGPFRLYWTLPAGRAIVYPVRIGRGDLYEAGEYFIGAKKEWPSWVPTPDMVKREPEKYAQYAETGMAGGVGNPLGARALYLFTVERGDTFLRIHGTDDSSTIGRAVSNGCAGLTNEHMVDLYDRVPLDAKVFLHPKPDDGGFTHDLE</sequence>
<evidence type="ECO:0000256" key="9">
    <source>
        <dbReference type="PROSITE-ProRule" id="PRU01373"/>
    </source>
</evidence>
<keyword evidence="7 9" id="KW-0573">Peptidoglycan synthesis</keyword>
<evidence type="ECO:0000256" key="7">
    <source>
        <dbReference type="ARBA" id="ARBA00022984"/>
    </source>
</evidence>
<proteinExistence type="inferred from homology"/>
<dbReference type="PANTHER" id="PTHR30582">
    <property type="entry name" value="L,D-TRANSPEPTIDASE"/>
    <property type="match status" value="1"/>
</dbReference>
<reference evidence="12" key="1">
    <citation type="submission" date="2020-12" db="EMBL/GenBank/DDBJ databases">
        <title>Oil enriched cultivation method for isolating marine PHA-producing bacteria.</title>
        <authorList>
            <person name="Zheng W."/>
            <person name="Yu S."/>
            <person name="Huang Y."/>
        </authorList>
    </citation>
    <scope>NUCLEOTIDE SEQUENCE</scope>
    <source>
        <strain evidence="12">SY-2-12</strain>
    </source>
</reference>
<dbReference type="Proteomes" id="UP000664096">
    <property type="component" value="Unassembled WGS sequence"/>
</dbReference>
<dbReference type="GO" id="GO:0008360">
    <property type="term" value="P:regulation of cell shape"/>
    <property type="evidence" value="ECO:0007669"/>
    <property type="project" value="UniProtKB-UniRule"/>
</dbReference>
<evidence type="ECO:0000256" key="10">
    <source>
        <dbReference type="SAM" id="SignalP"/>
    </source>
</evidence>